<name>A0ACB7ZDZ9_9ERIC</name>
<protein>
    <submittedName>
        <fullName evidence="1">Uncharacterized protein</fullName>
    </submittedName>
</protein>
<accession>A0ACB7ZDZ9</accession>
<proteinExistence type="predicted"/>
<organism evidence="1 2">
    <name type="scientific">Vaccinium darrowii</name>
    <dbReference type="NCBI Taxonomy" id="229202"/>
    <lineage>
        <taxon>Eukaryota</taxon>
        <taxon>Viridiplantae</taxon>
        <taxon>Streptophyta</taxon>
        <taxon>Embryophyta</taxon>
        <taxon>Tracheophyta</taxon>
        <taxon>Spermatophyta</taxon>
        <taxon>Magnoliopsida</taxon>
        <taxon>eudicotyledons</taxon>
        <taxon>Gunneridae</taxon>
        <taxon>Pentapetalae</taxon>
        <taxon>asterids</taxon>
        <taxon>Ericales</taxon>
        <taxon>Ericaceae</taxon>
        <taxon>Vaccinioideae</taxon>
        <taxon>Vaccinieae</taxon>
        <taxon>Vaccinium</taxon>
    </lineage>
</organism>
<evidence type="ECO:0000313" key="2">
    <source>
        <dbReference type="Proteomes" id="UP000828048"/>
    </source>
</evidence>
<dbReference type="Proteomes" id="UP000828048">
    <property type="component" value="Chromosome 12"/>
</dbReference>
<gene>
    <name evidence="1" type="ORF">Vadar_026093</name>
</gene>
<evidence type="ECO:0000313" key="1">
    <source>
        <dbReference type="EMBL" id="KAH7864128.1"/>
    </source>
</evidence>
<dbReference type="EMBL" id="CM037162">
    <property type="protein sequence ID" value="KAH7864128.1"/>
    <property type="molecule type" value="Genomic_DNA"/>
</dbReference>
<keyword evidence="2" id="KW-1185">Reference proteome</keyword>
<comment type="caution">
    <text evidence="1">The sequence shown here is derived from an EMBL/GenBank/DDBJ whole genome shotgun (WGS) entry which is preliminary data.</text>
</comment>
<sequence length="140" mass="15330">MKKMRVYLFLESQRIAGCLVAEQIKKAYKILSSSKGGGHRSTGTKDARPNSTTVEFGEVIFHREVTGETTSDTSYKVLEGNLSGAILCEEEAVPAGCGIRAIWVSPGNRRNHIAYKCESLVKWINTLTVIQLLVGLSLSL</sequence>
<reference evidence="1 2" key="1">
    <citation type="journal article" date="2021" name="Hortic Res">
        <title>High-quality reference genome and annotation aids understanding of berry development for evergreen blueberry (Vaccinium darrowii).</title>
        <authorList>
            <person name="Yu J."/>
            <person name="Hulse-Kemp A.M."/>
            <person name="Babiker E."/>
            <person name="Staton M."/>
        </authorList>
    </citation>
    <scope>NUCLEOTIDE SEQUENCE [LARGE SCALE GENOMIC DNA]</scope>
    <source>
        <strain evidence="2">cv. NJ 8807/NJ 8810</strain>
        <tissue evidence="1">Young leaf</tissue>
    </source>
</reference>